<dbReference type="AlphaFoldDB" id="A0A0A2W236"/>
<dbReference type="GO" id="GO:0003700">
    <property type="term" value="F:DNA-binding transcription factor activity"/>
    <property type="evidence" value="ECO:0007669"/>
    <property type="project" value="InterPro"/>
</dbReference>
<dbReference type="PROSITE" id="PS50931">
    <property type="entry name" value="HTH_LYSR"/>
    <property type="match status" value="1"/>
</dbReference>
<dbReference type="Pfam" id="PF00126">
    <property type="entry name" value="HTH_1"/>
    <property type="match status" value="1"/>
</dbReference>
<protein>
    <submittedName>
        <fullName evidence="6">Putative HTH-type transcriptional regulator ycaN</fullName>
    </submittedName>
</protein>
<dbReference type="InterPro" id="IPR000847">
    <property type="entry name" value="LysR_HTH_N"/>
</dbReference>
<dbReference type="EMBL" id="ANFO01000009">
    <property type="protein sequence ID" value="KGQ13978.1"/>
    <property type="molecule type" value="Genomic_DNA"/>
</dbReference>
<keyword evidence="3" id="KW-0238">DNA-binding</keyword>
<dbReference type="SUPFAM" id="SSF46785">
    <property type="entry name" value="Winged helix' DNA-binding domain"/>
    <property type="match status" value="1"/>
</dbReference>
<evidence type="ECO:0000256" key="4">
    <source>
        <dbReference type="ARBA" id="ARBA00023163"/>
    </source>
</evidence>
<dbReference type="GO" id="GO:0043565">
    <property type="term" value="F:sequence-specific DNA binding"/>
    <property type="evidence" value="ECO:0007669"/>
    <property type="project" value="TreeGrafter"/>
</dbReference>
<organism evidence="6 7">
    <name type="scientific">Beauveria bassiana D1-5</name>
    <dbReference type="NCBI Taxonomy" id="1245745"/>
    <lineage>
        <taxon>Eukaryota</taxon>
        <taxon>Fungi</taxon>
        <taxon>Dikarya</taxon>
        <taxon>Ascomycota</taxon>
        <taxon>Pezizomycotina</taxon>
        <taxon>Sordariomycetes</taxon>
        <taxon>Hypocreomycetidae</taxon>
        <taxon>Hypocreales</taxon>
        <taxon>Cordycipitaceae</taxon>
        <taxon>Beauveria</taxon>
    </lineage>
</organism>
<evidence type="ECO:0000313" key="6">
    <source>
        <dbReference type="EMBL" id="KGQ13978.1"/>
    </source>
</evidence>
<comment type="similarity">
    <text evidence="1">Belongs to the LysR transcriptional regulatory family.</text>
</comment>
<gene>
    <name evidence="6" type="ORF">BBAD15_g83</name>
</gene>
<keyword evidence="2" id="KW-0805">Transcription regulation</keyword>
<keyword evidence="4" id="KW-0804">Transcription</keyword>
<sequence length="309" mass="34877">MTEAPFMPAPVRGELADLNVFLTICRRKSFRLAASELGVSTSALSHTMRGLEERLGVRLLNRTSRSVVPTDAGEALLGHLETGFSHIRMALDELDHYRESPVGRLRINIPRDAAQLLFAPVLAKFMAMYPRLQMEITVDNTLVDIIGSGYDAGIRYGESVPKDMIAMPVTRKLRWIVVASPQYLTNTAHLPLEKPDDLFQHQCIRMRLGNGTLYKWELNRGKEALALDVPGSLILNESEMIIDTALNGFGLAYCLDVRVRPLLESGQLVQAIPEWVCEDEPMVMYYPSRRQLHPGLRRLIEMMREATLY</sequence>
<dbReference type="FunFam" id="1.10.10.10:FF:000001">
    <property type="entry name" value="LysR family transcriptional regulator"/>
    <property type="match status" value="1"/>
</dbReference>
<evidence type="ECO:0000256" key="1">
    <source>
        <dbReference type="ARBA" id="ARBA00009437"/>
    </source>
</evidence>
<reference evidence="6 7" key="1">
    <citation type="submission" date="2012-10" db="EMBL/GenBank/DDBJ databases">
        <title>Genome sequencing and analysis of entomopathogenic fungi Beauveria bassiana D1-5.</title>
        <authorList>
            <person name="Li Q."/>
            <person name="Wang L."/>
            <person name="Zhang Z."/>
            <person name="Wang Q."/>
            <person name="Ren J."/>
            <person name="Wang M."/>
            <person name="Xu W."/>
            <person name="Wang J."/>
            <person name="Lu Y."/>
            <person name="Du Q."/>
            <person name="Sun Z."/>
        </authorList>
    </citation>
    <scope>NUCLEOTIDE SEQUENCE [LARGE SCALE GENOMIC DNA]</scope>
    <source>
        <strain evidence="6 7">D1-5</strain>
    </source>
</reference>
<dbReference type="PANTHER" id="PTHR30537">
    <property type="entry name" value="HTH-TYPE TRANSCRIPTIONAL REGULATOR"/>
    <property type="match status" value="1"/>
</dbReference>
<feature type="domain" description="HTH lysR-type" evidence="5">
    <location>
        <begin position="14"/>
        <end position="70"/>
    </location>
</feature>
<name>A0A0A2W236_BEABA</name>
<evidence type="ECO:0000256" key="3">
    <source>
        <dbReference type="ARBA" id="ARBA00023125"/>
    </source>
</evidence>
<dbReference type="InterPro" id="IPR005119">
    <property type="entry name" value="LysR_subst-bd"/>
</dbReference>
<evidence type="ECO:0000256" key="2">
    <source>
        <dbReference type="ARBA" id="ARBA00023015"/>
    </source>
</evidence>
<dbReference type="InterPro" id="IPR036388">
    <property type="entry name" value="WH-like_DNA-bd_sf"/>
</dbReference>
<dbReference type="Gene3D" id="3.40.190.290">
    <property type="match status" value="1"/>
</dbReference>
<dbReference type="Proteomes" id="UP000030106">
    <property type="component" value="Unassembled WGS sequence"/>
</dbReference>
<dbReference type="GO" id="GO:0006351">
    <property type="term" value="P:DNA-templated transcription"/>
    <property type="evidence" value="ECO:0007669"/>
    <property type="project" value="TreeGrafter"/>
</dbReference>
<dbReference type="HOGENOM" id="CLU_039613_16_1_1"/>
<dbReference type="Gene3D" id="1.10.10.10">
    <property type="entry name" value="Winged helix-like DNA-binding domain superfamily/Winged helix DNA-binding domain"/>
    <property type="match status" value="1"/>
</dbReference>
<dbReference type="SUPFAM" id="SSF53850">
    <property type="entry name" value="Periplasmic binding protein-like II"/>
    <property type="match status" value="1"/>
</dbReference>
<dbReference type="InterPro" id="IPR058163">
    <property type="entry name" value="LysR-type_TF_proteobact-type"/>
</dbReference>
<dbReference type="Pfam" id="PF03466">
    <property type="entry name" value="LysR_substrate"/>
    <property type="match status" value="1"/>
</dbReference>
<dbReference type="PANTHER" id="PTHR30537:SF1">
    <property type="entry name" value="HTH-TYPE TRANSCRIPTIONAL REGULATOR PGRR"/>
    <property type="match status" value="1"/>
</dbReference>
<comment type="caution">
    <text evidence="6">The sequence shown here is derived from an EMBL/GenBank/DDBJ whole genome shotgun (WGS) entry which is preliminary data.</text>
</comment>
<accession>A0A0A2W236</accession>
<proteinExistence type="inferred from homology"/>
<dbReference type="InterPro" id="IPR036390">
    <property type="entry name" value="WH_DNA-bd_sf"/>
</dbReference>
<evidence type="ECO:0000313" key="7">
    <source>
        <dbReference type="Proteomes" id="UP000030106"/>
    </source>
</evidence>
<evidence type="ECO:0000259" key="5">
    <source>
        <dbReference type="PROSITE" id="PS50931"/>
    </source>
</evidence>
<dbReference type="CDD" id="cd08474">
    <property type="entry name" value="PBP2_CrgA_like_5"/>
    <property type="match status" value="1"/>
</dbReference>